<dbReference type="EMBL" id="RGOB01000018">
    <property type="protein sequence ID" value="NCU52907.1"/>
    <property type="molecule type" value="Genomic_DNA"/>
</dbReference>
<feature type="transmembrane region" description="Helical" evidence="6">
    <location>
        <begin position="340"/>
        <end position="362"/>
    </location>
</feature>
<feature type="transmembrane region" description="Helical" evidence="6">
    <location>
        <begin position="46"/>
        <end position="65"/>
    </location>
</feature>
<comment type="subcellular location">
    <subcellularLocation>
        <location evidence="1">Cell membrane</location>
        <topology evidence="1">Multi-pass membrane protein</topology>
    </subcellularLocation>
</comment>
<dbReference type="Gene3D" id="1.20.1250.20">
    <property type="entry name" value="MFS general substrate transporter like domains"/>
    <property type="match status" value="2"/>
</dbReference>
<keyword evidence="4 6" id="KW-1133">Transmembrane helix</keyword>
<feature type="transmembrane region" description="Helical" evidence="6">
    <location>
        <begin position="241"/>
        <end position="267"/>
    </location>
</feature>
<dbReference type="PROSITE" id="PS00217">
    <property type="entry name" value="SUGAR_TRANSPORT_2"/>
    <property type="match status" value="1"/>
</dbReference>
<dbReference type="InterPro" id="IPR050189">
    <property type="entry name" value="MFS_Efflux_Transporters"/>
</dbReference>
<evidence type="ECO:0000313" key="8">
    <source>
        <dbReference type="EMBL" id="NCU52907.1"/>
    </source>
</evidence>
<evidence type="ECO:0000256" key="5">
    <source>
        <dbReference type="ARBA" id="ARBA00023136"/>
    </source>
</evidence>
<feature type="transmembrane region" description="Helical" evidence="6">
    <location>
        <begin position="302"/>
        <end position="328"/>
    </location>
</feature>
<dbReference type="SUPFAM" id="SSF103473">
    <property type="entry name" value="MFS general substrate transporter"/>
    <property type="match status" value="1"/>
</dbReference>
<feature type="transmembrane region" description="Helical" evidence="6">
    <location>
        <begin position="161"/>
        <end position="187"/>
    </location>
</feature>
<keyword evidence="5 6" id="KW-0472">Membrane</keyword>
<dbReference type="InterPro" id="IPR020846">
    <property type="entry name" value="MFS_dom"/>
</dbReference>
<dbReference type="AlphaFoldDB" id="A0A966LXK7"/>
<name>A0A966LXK7_9PROT</name>
<dbReference type="Pfam" id="PF07690">
    <property type="entry name" value="MFS_1"/>
    <property type="match status" value="1"/>
</dbReference>
<feature type="transmembrane region" description="Helical" evidence="6">
    <location>
        <begin position="74"/>
        <end position="93"/>
    </location>
</feature>
<evidence type="ECO:0000256" key="4">
    <source>
        <dbReference type="ARBA" id="ARBA00022989"/>
    </source>
</evidence>
<dbReference type="PANTHER" id="PTHR43124">
    <property type="entry name" value="PURINE EFFLUX PUMP PBUE"/>
    <property type="match status" value="1"/>
</dbReference>
<sequence length="400" mass="44137">MQTNNWDWLKLIAIGRILSALTFFMYVGSIQQLITVWKLSATEAGLIQTSLVIGFAFALFISSYCSDFYNPNRILSVCLVINFLSSFTFYLIAKDFWSAIFINFFIGFAQGGIYGPSILLVSEKFKSKNKGAAMGVMLGSQSFGYAISLTLSYIITTNYGYKISFLTASLISLVGATFLLTAIYQDFFKKYQFAELNKKFSLNQNRKTKFLITGYTAHAIELFGLWSWLPVFLSVIIINKISITTVTVGIIIGFSIHLSGVFSSIIAGYLSDNLGRKKILISFSLFSAILSFLIGWTAELDLFLIVIISIFYSFFAIGDSGVLTAALTESTPKYCVGRTVAYRSILGIGFGSATPAIFGFIIDITNNHQPINSETNWVLAFSFLGVAGLIATFCASQFKS</sequence>
<evidence type="ECO:0000256" key="3">
    <source>
        <dbReference type="ARBA" id="ARBA00022692"/>
    </source>
</evidence>
<feature type="transmembrane region" description="Helical" evidence="6">
    <location>
        <begin position="208"/>
        <end position="229"/>
    </location>
</feature>
<dbReference type="InterPro" id="IPR036259">
    <property type="entry name" value="MFS_trans_sf"/>
</dbReference>
<dbReference type="PROSITE" id="PS00216">
    <property type="entry name" value="SUGAR_TRANSPORT_1"/>
    <property type="match status" value="1"/>
</dbReference>
<dbReference type="Proteomes" id="UP000747791">
    <property type="component" value="Unassembled WGS sequence"/>
</dbReference>
<dbReference type="GO" id="GO:0022857">
    <property type="term" value="F:transmembrane transporter activity"/>
    <property type="evidence" value="ECO:0007669"/>
    <property type="project" value="InterPro"/>
</dbReference>
<comment type="caution">
    <text evidence="8">The sequence shown here is derived from an EMBL/GenBank/DDBJ whole genome shotgun (WGS) entry which is preliminary data.</text>
</comment>
<accession>A0A966LXK7</accession>
<evidence type="ECO:0000256" key="6">
    <source>
        <dbReference type="SAM" id="Phobius"/>
    </source>
</evidence>
<feature type="transmembrane region" description="Helical" evidence="6">
    <location>
        <begin position="377"/>
        <end position="395"/>
    </location>
</feature>
<dbReference type="InterPro" id="IPR011701">
    <property type="entry name" value="MFS"/>
</dbReference>
<protein>
    <submittedName>
        <fullName evidence="8">MFS transporter</fullName>
    </submittedName>
</protein>
<feature type="transmembrane region" description="Helical" evidence="6">
    <location>
        <begin position="133"/>
        <end position="155"/>
    </location>
</feature>
<proteinExistence type="predicted"/>
<evidence type="ECO:0000256" key="1">
    <source>
        <dbReference type="ARBA" id="ARBA00004651"/>
    </source>
</evidence>
<dbReference type="InterPro" id="IPR005829">
    <property type="entry name" value="Sugar_transporter_CS"/>
</dbReference>
<organism evidence="8 9">
    <name type="scientific">Candidatus Fonsibacter lacus</name>
    <dbReference type="NCBI Taxonomy" id="2576439"/>
    <lineage>
        <taxon>Bacteria</taxon>
        <taxon>Pseudomonadati</taxon>
        <taxon>Pseudomonadota</taxon>
        <taxon>Alphaproteobacteria</taxon>
        <taxon>Candidatus Pelagibacterales</taxon>
        <taxon>Candidatus Pelagibacterales incertae sedis</taxon>
        <taxon>Candidatus Fonsibacter</taxon>
    </lineage>
</organism>
<dbReference type="PANTHER" id="PTHR43124:SF3">
    <property type="entry name" value="CHLORAMPHENICOL EFFLUX PUMP RV0191"/>
    <property type="match status" value="1"/>
</dbReference>
<feature type="transmembrane region" description="Helical" evidence="6">
    <location>
        <begin position="279"/>
        <end position="296"/>
    </location>
</feature>
<keyword evidence="3 6" id="KW-0812">Transmembrane</keyword>
<feature type="transmembrane region" description="Helical" evidence="6">
    <location>
        <begin position="12"/>
        <end position="34"/>
    </location>
</feature>
<gene>
    <name evidence="8" type="ORF">EBX74_01175</name>
</gene>
<dbReference type="PROSITE" id="PS50850">
    <property type="entry name" value="MFS"/>
    <property type="match status" value="1"/>
</dbReference>
<feature type="transmembrane region" description="Helical" evidence="6">
    <location>
        <begin position="99"/>
        <end position="121"/>
    </location>
</feature>
<keyword evidence="2" id="KW-1003">Cell membrane</keyword>
<evidence type="ECO:0000313" key="9">
    <source>
        <dbReference type="Proteomes" id="UP000747791"/>
    </source>
</evidence>
<evidence type="ECO:0000256" key="2">
    <source>
        <dbReference type="ARBA" id="ARBA00022475"/>
    </source>
</evidence>
<feature type="domain" description="Major facilitator superfamily (MFS) profile" evidence="7">
    <location>
        <begin position="8"/>
        <end position="400"/>
    </location>
</feature>
<evidence type="ECO:0000259" key="7">
    <source>
        <dbReference type="PROSITE" id="PS50850"/>
    </source>
</evidence>
<reference evidence="8" key="1">
    <citation type="submission" date="2018-10" db="EMBL/GenBank/DDBJ databases">
        <title>Iterative Subtractive Binning of Freshwater Chronoseries Metagenomes Recovers Nearly Complete Genomes from over Four Hundred Novel Species.</title>
        <authorList>
            <person name="Rodriguez-R L.M."/>
            <person name="Tsementzi D."/>
            <person name="Luo C."/>
            <person name="Konstantinidis K.T."/>
        </authorList>
    </citation>
    <scope>NUCLEOTIDE SEQUENCE</scope>
    <source>
        <strain evidence="8">WB8_2A_004</strain>
    </source>
</reference>
<dbReference type="GO" id="GO:0005886">
    <property type="term" value="C:plasma membrane"/>
    <property type="evidence" value="ECO:0007669"/>
    <property type="project" value="UniProtKB-SubCell"/>
</dbReference>